<evidence type="ECO:0000313" key="2">
    <source>
        <dbReference type="Proteomes" id="UP000295645"/>
    </source>
</evidence>
<accession>A0A4R3YQK9</accession>
<dbReference type="InterPro" id="IPR008183">
    <property type="entry name" value="Aldose_1/G6P_1-epimerase"/>
</dbReference>
<dbReference type="Pfam" id="PF01263">
    <property type="entry name" value="Aldose_epim"/>
    <property type="match status" value="1"/>
</dbReference>
<dbReference type="InterPro" id="IPR011013">
    <property type="entry name" value="Gal_mutarotase_sf_dom"/>
</dbReference>
<dbReference type="AlphaFoldDB" id="A0A4R3YQK9"/>
<dbReference type="Gene3D" id="2.70.98.10">
    <property type="match status" value="1"/>
</dbReference>
<gene>
    <name evidence="1" type="ORF">EC912_103176</name>
</gene>
<comment type="caution">
    <text evidence="1">The sequence shown here is derived from an EMBL/GenBank/DDBJ whole genome shotgun (WGS) entry which is preliminary data.</text>
</comment>
<dbReference type="GO" id="GO:0030246">
    <property type="term" value="F:carbohydrate binding"/>
    <property type="evidence" value="ECO:0007669"/>
    <property type="project" value="InterPro"/>
</dbReference>
<dbReference type="CDD" id="cd09021">
    <property type="entry name" value="Aldose_epim_Ec_YphB"/>
    <property type="match status" value="1"/>
</dbReference>
<dbReference type="GO" id="GO:0016853">
    <property type="term" value="F:isomerase activity"/>
    <property type="evidence" value="ECO:0007669"/>
    <property type="project" value="InterPro"/>
</dbReference>
<dbReference type="GO" id="GO:0005975">
    <property type="term" value="P:carbohydrate metabolic process"/>
    <property type="evidence" value="ECO:0007669"/>
    <property type="project" value="InterPro"/>
</dbReference>
<keyword evidence="2" id="KW-1185">Reference proteome</keyword>
<dbReference type="SUPFAM" id="SSF74650">
    <property type="entry name" value="Galactose mutarotase-like"/>
    <property type="match status" value="1"/>
</dbReference>
<reference evidence="1 2" key="1">
    <citation type="submission" date="2019-03" db="EMBL/GenBank/DDBJ databases">
        <title>Above-ground endophytic microbial communities from plants in different locations in the United States.</title>
        <authorList>
            <person name="Frank C."/>
        </authorList>
    </citation>
    <scope>NUCLEOTIDE SEQUENCE [LARGE SCALE GENOMIC DNA]</scope>
    <source>
        <strain evidence="1 2">LP_13_YM</strain>
    </source>
</reference>
<dbReference type="Proteomes" id="UP000295645">
    <property type="component" value="Unassembled WGS sequence"/>
</dbReference>
<name>A0A4R3YQK9_9GAMM</name>
<proteinExistence type="predicted"/>
<dbReference type="InterPro" id="IPR014718">
    <property type="entry name" value="GH-type_carb-bd"/>
</dbReference>
<dbReference type="RefSeq" id="WP_165973552.1">
    <property type="nucleotide sequence ID" value="NZ_SMCS01000003.1"/>
</dbReference>
<organism evidence="1 2">
    <name type="scientific">Luteibacter rhizovicinus</name>
    <dbReference type="NCBI Taxonomy" id="242606"/>
    <lineage>
        <taxon>Bacteria</taxon>
        <taxon>Pseudomonadati</taxon>
        <taxon>Pseudomonadota</taxon>
        <taxon>Gammaproteobacteria</taxon>
        <taxon>Lysobacterales</taxon>
        <taxon>Rhodanobacteraceae</taxon>
        <taxon>Luteibacter</taxon>
    </lineage>
</organism>
<protein>
    <submittedName>
        <fullName evidence="1">Aldose 1-epimerase</fullName>
    </submittedName>
</protein>
<sequence>MLHLKNARLSVRVLPEAGGSLAGFDWCGRAESIPLMLPYDPLLAAPEGQLDPNQLACYPLLPWGNRISGGGFEVAGRRVSLSPNRDDEPLPIHGSGWQRVWQPVRHSEHEVVLELTETTPDAYSYRASMHYALRDDTLQVDLRVTNIGSSVMPFGLGLHPFFPRHGAVELLAPASKVWVNDGHSPLPVALVDVPTAWDFNRNRALPAEGLNHCFRPWTGSAVISWPREGLRLHVEADVDAFVLYTPADQEFFCFEPVDHAINAVHLPGGAVANGMTLLAPQASLARRFVFRAVDDDLV</sequence>
<dbReference type="EMBL" id="SMCS01000003">
    <property type="protein sequence ID" value="TCV94691.1"/>
    <property type="molecule type" value="Genomic_DNA"/>
</dbReference>
<evidence type="ECO:0000313" key="1">
    <source>
        <dbReference type="EMBL" id="TCV94691.1"/>
    </source>
</evidence>